<organism evidence="1 2">
    <name type="scientific">Trifolium pratense</name>
    <name type="common">Red clover</name>
    <dbReference type="NCBI Taxonomy" id="57577"/>
    <lineage>
        <taxon>Eukaryota</taxon>
        <taxon>Viridiplantae</taxon>
        <taxon>Streptophyta</taxon>
        <taxon>Embryophyta</taxon>
        <taxon>Tracheophyta</taxon>
        <taxon>Spermatophyta</taxon>
        <taxon>Magnoliopsida</taxon>
        <taxon>eudicotyledons</taxon>
        <taxon>Gunneridae</taxon>
        <taxon>Pentapetalae</taxon>
        <taxon>rosids</taxon>
        <taxon>fabids</taxon>
        <taxon>Fabales</taxon>
        <taxon>Fabaceae</taxon>
        <taxon>Papilionoideae</taxon>
        <taxon>50 kb inversion clade</taxon>
        <taxon>NPAAA clade</taxon>
        <taxon>Hologalegina</taxon>
        <taxon>IRL clade</taxon>
        <taxon>Trifolieae</taxon>
        <taxon>Trifolium</taxon>
    </lineage>
</organism>
<protein>
    <submittedName>
        <fullName evidence="1">Uncharacterized protein</fullName>
    </submittedName>
</protein>
<comment type="caution">
    <text evidence="1">The sequence shown here is derived from an EMBL/GenBank/DDBJ whole genome shotgun (WGS) entry which is preliminary data.</text>
</comment>
<reference evidence="1 2" key="2">
    <citation type="journal article" date="2017" name="Front. Plant Sci.">
        <title>Gene Classification and Mining of Molecular Markers Useful in Red Clover (Trifolium pratense) Breeding.</title>
        <authorList>
            <person name="Istvanek J."/>
            <person name="Dluhosova J."/>
            <person name="Dluhos P."/>
            <person name="Patkova L."/>
            <person name="Nedelnik J."/>
            <person name="Repkova J."/>
        </authorList>
    </citation>
    <scope>NUCLEOTIDE SEQUENCE [LARGE SCALE GENOMIC DNA]</scope>
    <source>
        <strain evidence="2">cv. Tatra</strain>
        <tissue evidence="1">Young leaves</tissue>
    </source>
</reference>
<dbReference type="EMBL" id="ASHM01017753">
    <property type="protein sequence ID" value="PNX99433.1"/>
    <property type="molecule type" value="Genomic_DNA"/>
</dbReference>
<accession>A0A2K3N8Q5</accession>
<gene>
    <name evidence="1" type="ORF">L195_g022698</name>
</gene>
<dbReference type="AlphaFoldDB" id="A0A2K3N8Q5"/>
<name>A0A2K3N8Q5_TRIPR</name>
<dbReference type="Proteomes" id="UP000236291">
    <property type="component" value="Unassembled WGS sequence"/>
</dbReference>
<sequence length="109" mass="12512">MVENGMVIDAGLLVAKLKTIAKIEAIPMELYLSEVKTQSTKLDTKTWMGYCHKSNKRVRGKYPSEVVSHTVRDCIHQKHHWQMFKAMVLTTILSYSFGDGEREMHSPED</sequence>
<proteinExistence type="predicted"/>
<evidence type="ECO:0000313" key="2">
    <source>
        <dbReference type="Proteomes" id="UP000236291"/>
    </source>
</evidence>
<evidence type="ECO:0000313" key="1">
    <source>
        <dbReference type="EMBL" id="PNX99433.1"/>
    </source>
</evidence>
<reference evidence="1 2" key="1">
    <citation type="journal article" date="2014" name="Am. J. Bot.">
        <title>Genome assembly and annotation for red clover (Trifolium pratense; Fabaceae).</title>
        <authorList>
            <person name="Istvanek J."/>
            <person name="Jaros M."/>
            <person name="Krenek A."/>
            <person name="Repkova J."/>
        </authorList>
    </citation>
    <scope>NUCLEOTIDE SEQUENCE [LARGE SCALE GENOMIC DNA]</scope>
    <source>
        <strain evidence="2">cv. Tatra</strain>
        <tissue evidence="1">Young leaves</tissue>
    </source>
</reference>